<protein>
    <submittedName>
        <fullName evidence="1">Uncharacterized protein</fullName>
    </submittedName>
</protein>
<evidence type="ECO:0000313" key="1">
    <source>
        <dbReference type="EMBL" id="KAG0441193.1"/>
    </source>
</evidence>
<sequence length="347" mass="38556">MHISYNDDLKSIAGVVQASMRNEACAVDARHGSLIMDEMSIKQGVAYQMEADSVHGLVQLGGLETQYEQRDEVATHLLCLVIVGLSSHYRLSWLENDFLDYFLVWKDNAPAKAAFLSEETYEALCITTASTVACTKHLLERGYHFVLMSRYSSDDVEALFSTVRQLNGQNDQTDARAALSSLQKILEHLNQDCKPAHLDLAAGFLVRAVQDNISCLGCLDTVKVPASSSPTTALIVNIDRGGLFYPRLSFVGFVINLERAASASVTALLKSRRPVQQFLGAVLPAVCRNPLLQCEHDSSEDHRRALATVIERKFMTPFFVNHTRNVSETKRKKNLKGKPESRKVLKV</sequence>
<keyword evidence="2" id="KW-1185">Reference proteome</keyword>
<comment type="caution">
    <text evidence="1">The sequence shown here is derived from an EMBL/GenBank/DDBJ whole genome shotgun (WGS) entry which is preliminary data.</text>
</comment>
<dbReference type="Proteomes" id="UP000805193">
    <property type="component" value="Unassembled WGS sequence"/>
</dbReference>
<proteinExistence type="predicted"/>
<evidence type="ECO:0000313" key="2">
    <source>
        <dbReference type="Proteomes" id="UP000805193"/>
    </source>
</evidence>
<dbReference type="EMBL" id="JABSTQ010004742">
    <property type="protein sequence ID" value="KAG0441193.1"/>
    <property type="molecule type" value="Genomic_DNA"/>
</dbReference>
<accession>A0AC60QS18</accession>
<name>A0AC60QS18_IXOPE</name>
<organism evidence="1 2">
    <name type="scientific">Ixodes persulcatus</name>
    <name type="common">Taiga tick</name>
    <dbReference type="NCBI Taxonomy" id="34615"/>
    <lineage>
        <taxon>Eukaryota</taxon>
        <taxon>Metazoa</taxon>
        <taxon>Ecdysozoa</taxon>
        <taxon>Arthropoda</taxon>
        <taxon>Chelicerata</taxon>
        <taxon>Arachnida</taxon>
        <taxon>Acari</taxon>
        <taxon>Parasitiformes</taxon>
        <taxon>Ixodida</taxon>
        <taxon>Ixodoidea</taxon>
        <taxon>Ixodidae</taxon>
        <taxon>Ixodinae</taxon>
        <taxon>Ixodes</taxon>
    </lineage>
</organism>
<gene>
    <name evidence="1" type="ORF">HPB47_016017</name>
</gene>
<reference evidence="1 2" key="1">
    <citation type="journal article" date="2020" name="Cell">
        <title>Large-Scale Comparative Analyses of Tick Genomes Elucidate Their Genetic Diversity and Vector Capacities.</title>
        <authorList>
            <consortium name="Tick Genome and Microbiome Consortium (TIGMIC)"/>
            <person name="Jia N."/>
            <person name="Wang J."/>
            <person name="Shi W."/>
            <person name="Du L."/>
            <person name="Sun Y."/>
            <person name="Zhan W."/>
            <person name="Jiang J.F."/>
            <person name="Wang Q."/>
            <person name="Zhang B."/>
            <person name="Ji P."/>
            <person name="Bell-Sakyi L."/>
            <person name="Cui X.M."/>
            <person name="Yuan T.T."/>
            <person name="Jiang B.G."/>
            <person name="Yang W.F."/>
            <person name="Lam T.T."/>
            <person name="Chang Q.C."/>
            <person name="Ding S.J."/>
            <person name="Wang X.J."/>
            <person name="Zhu J.G."/>
            <person name="Ruan X.D."/>
            <person name="Zhao L."/>
            <person name="Wei J.T."/>
            <person name="Ye R.Z."/>
            <person name="Que T.C."/>
            <person name="Du C.H."/>
            <person name="Zhou Y.H."/>
            <person name="Cheng J.X."/>
            <person name="Dai P.F."/>
            <person name="Guo W.B."/>
            <person name="Han X.H."/>
            <person name="Huang E.J."/>
            <person name="Li L.F."/>
            <person name="Wei W."/>
            <person name="Gao Y.C."/>
            <person name="Liu J.Z."/>
            <person name="Shao H.Z."/>
            <person name="Wang X."/>
            <person name="Wang C.C."/>
            <person name="Yang T.C."/>
            <person name="Huo Q.B."/>
            <person name="Li W."/>
            <person name="Chen H.Y."/>
            <person name="Chen S.E."/>
            <person name="Zhou L.G."/>
            <person name="Ni X.B."/>
            <person name="Tian J.H."/>
            <person name="Sheng Y."/>
            <person name="Liu T."/>
            <person name="Pan Y.S."/>
            <person name="Xia L.Y."/>
            <person name="Li J."/>
            <person name="Zhao F."/>
            <person name="Cao W.C."/>
        </authorList>
    </citation>
    <scope>NUCLEOTIDE SEQUENCE [LARGE SCALE GENOMIC DNA]</scope>
    <source>
        <strain evidence="1">Iper-2018</strain>
    </source>
</reference>